<feature type="region of interest" description="Disordered" evidence="1">
    <location>
        <begin position="193"/>
        <end position="267"/>
    </location>
</feature>
<evidence type="ECO:0000313" key="2">
    <source>
        <dbReference type="EMBL" id="KAL1840559.1"/>
    </source>
</evidence>
<name>A0ABR3VFL6_HUMIN</name>
<evidence type="ECO:0000256" key="1">
    <source>
        <dbReference type="SAM" id="MobiDB-lite"/>
    </source>
</evidence>
<accession>A0ABR3VFL6</accession>
<comment type="caution">
    <text evidence="2">The sequence shown here is derived from an EMBL/GenBank/DDBJ whole genome shotgun (WGS) entry which is preliminary data.</text>
</comment>
<feature type="compositionally biased region" description="Basic residues" evidence="1">
    <location>
        <begin position="1036"/>
        <end position="1047"/>
    </location>
</feature>
<evidence type="ECO:0000313" key="3">
    <source>
        <dbReference type="Proteomes" id="UP001583172"/>
    </source>
</evidence>
<gene>
    <name evidence="2" type="ORF">VTJ49DRAFT_333</name>
</gene>
<feature type="region of interest" description="Disordered" evidence="1">
    <location>
        <begin position="701"/>
        <end position="738"/>
    </location>
</feature>
<proteinExistence type="predicted"/>
<dbReference type="Proteomes" id="UP001583172">
    <property type="component" value="Unassembled WGS sequence"/>
</dbReference>
<feature type="region of interest" description="Disordered" evidence="1">
    <location>
        <begin position="915"/>
        <end position="1047"/>
    </location>
</feature>
<reference evidence="2 3" key="1">
    <citation type="journal article" date="2024" name="Commun. Biol.">
        <title>Comparative genomic analysis of thermophilic fungi reveals convergent evolutionary adaptations and gene losses.</title>
        <authorList>
            <person name="Steindorff A.S."/>
            <person name="Aguilar-Pontes M.V."/>
            <person name="Robinson A.J."/>
            <person name="Andreopoulos B."/>
            <person name="LaButti K."/>
            <person name="Kuo A."/>
            <person name="Mondo S."/>
            <person name="Riley R."/>
            <person name="Otillar R."/>
            <person name="Haridas S."/>
            <person name="Lipzen A."/>
            <person name="Grimwood J."/>
            <person name="Schmutz J."/>
            <person name="Clum A."/>
            <person name="Reid I.D."/>
            <person name="Moisan M.C."/>
            <person name="Butler G."/>
            <person name="Nguyen T.T.M."/>
            <person name="Dewar K."/>
            <person name="Conant G."/>
            <person name="Drula E."/>
            <person name="Henrissat B."/>
            <person name="Hansel C."/>
            <person name="Singer S."/>
            <person name="Hutchinson M.I."/>
            <person name="de Vries R.P."/>
            <person name="Natvig D.O."/>
            <person name="Powell A.J."/>
            <person name="Tsang A."/>
            <person name="Grigoriev I.V."/>
        </authorList>
    </citation>
    <scope>NUCLEOTIDE SEQUENCE [LARGE SCALE GENOMIC DNA]</scope>
    <source>
        <strain evidence="2 3">CBS 620.91</strain>
    </source>
</reference>
<organism evidence="2 3">
    <name type="scientific">Humicola insolens</name>
    <name type="common">Soft-rot fungus</name>
    <dbReference type="NCBI Taxonomy" id="85995"/>
    <lineage>
        <taxon>Eukaryota</taxon>
        <taxon>Fungi</taxon>
        <taxon>Dikarya</taxon>
        <taxon>Ascomycota</taxon>
        <taxon>Pezizomycotina</taxon>
        <taxon>Sordariomycetes</taxon>
        <taxon>Sordariomycetidae</taxon>
        <taxon>Sordariales</taxon>
        <taxon>Chaetomiaceae</taxon>
        <taxon>Mycothermus</taxon>
    </lineage>
</organism>
<protein>
    <submittedName>
        <fullName evidence="2">Uncharacterized protein</fullName>
    </submittedName>
</protein>
<feature type="compositionally biased region" description="Polar residues" evidence="1">
    <location>
        <begin position="229"/>
        <end position="247"/>
    </location>
</feature>
<feature type="region of interest" description="Disordered" evidence="1">
    <location>
        <begin position="114"/>
        <end position="143"/>
    </location>
</feature>
<feature type="compositionally biased region" description="Polar residues" evidence="1">
    <location>
        <begin position="962"/>
        <end position="1016"/>
    </location>
</feature>
<keyword evidence="3" id="KW-1185">Reference proteome</keyword>
<feature type="compositionally biased region" description="Basic and acidic residues" evidence="1">
    <location>
        <begin position="721"/>
        <end position="738"/>
    </location>
</feature>
<feature type="region of interest" description="Disordered" evidence="1">
    <location>
        <begin position="55"/>
        <end position="96"/>
    </location>
</feature>
<dbReference type="EMBL" id="JAZGSY010000108">
    <property type="protein sequence ID" value="KAL1840559.1"/>
    <property type="molecule type" value="Genomic_DNA"/>
</dbReference>
<sequence length="1047" mass="115613">MATEICLKEVMTTAPVLTEPTRDITSDGQESKGLECSETTISLVAVEVSTTNALPSFESQEVDDTEGQTKASQHVNERGNEHSQPASLSQPDLGLTLTEDDTQHDMAPTRIATVTSQTSHPSTTSEPQAFNSDSSASPPVTATKDEEVTAAVDIPNPAAHPNNDCANPCHQPVSTETAITTVPAVFSIPVTPSQSIAHSDSPPPSTHTGPTSKQDAANRENAPGDIHHTSTSTQAIESASSTATSPVRRSKGARCFPAATGHRGRHAVRLPKRAVDRAPKSLRALQNFRAQRSQQANVPAAEPRRDHESKIPSLPLVFEETGGNEALHSLQAPRAPLGYTPVRPYSRHDRHPIIDMDGIPHEIGALVEATVRTNTLFARQIDQNPLDPYNRLTIQRHFFFPFPAPDMKEYNDEFDRELEALRPVFKGLGEDFVEGCIVDGFAEATQRWVGRLEEHRAALALKYEEFEINKDELEAYNDERQRLITSSFRPRDRIGSTNRNRRLAEIFAAEIPLKKHRDELKAYLEDLVMGGRAKLIKSLGMDFGLCNAIDQMRHRTAQRQEVETKATQLGISGAMLGLQGNPDEHDDRTRANIQQYTGFVVDRQLKSFDMQDKLHVPKSVKQTEPELPVQSHADDVLSKVPAWFPSLDAKRSVRLHGATPLDRFKDLMRLLGDLSNAAREEELTATSRARKRAWNKEYHEPHPGWSSDVRRENGGCADSVTRAKQDANHPEKSRPTYREFLRSGGGVNVSEVMHRRDVNELNYRPSAGRGCQVQNGSAVARQKQGIDSLDSRDTYPRVTSAFLDVVSMARRTPSFHTLPLRMPQQLAPPQLCGMVVRGEMWREKPSPRAAGLLKFSRHRGSSSLLKELVVAGKIKIQQGLFKAVARFWKTRASSKAIKGSDSVAIDTARTQHVEVPAIATDNTQSAEARAVETDQNTEPQQTKTKSSSTIQLQCAIPHGALTQHTPSTLPNAENTTQTCRTPHLQSASPPAPTSHNSLQTENHGLRGSQNCDTSEPSCPREPPKKLRSSLSQPGTRKNKNKRVSFKE</sequence>
<feature type="compositionally biased region" description="Basic and acidic residues" evidence="1">
    <location>
        <begin position="701"/>
        <end position="713"/>
    </location>
</feature>
<feature type="compositionally biased region" description="Polar residues" evidence="1">
    <location>
        <begin position="933"/>
        <end position="952"/>
    </location>
</feature>
<feature type="compositionally biased region" description="Polar residues" evidence="1">
    <location>
        <begin position="114"/>
        <end position="140"/>
    </location>
</feature>